<reference evidence="3 4" key="1">
    <citation type="submission" date="2024-07" db="EMBL/GenBank/DDBJ databases">
        <title>Enhanced genomic and transcriptomic resources for Trichinella pseudospiralis and T. spiralis underpin the discovery of pronounced molecular differences between stages and species.</title>
        <authorList>
            <person name="Pasi K.K."/>
            <person name="La Rosa G."/>
            <person name="Gomez-Morales M.A."/>
            <person name="Tosini F."/>
            <person name="Sumanam S."/>
            <person name="Young N.D."/>
            <person name="Chang B.C."/>
            <person name="Robin G.B."/>
        </authorList>
    </citation>
    <scope>NUCLEOTIDE SEQUENCE [LARGE SCALE GENOMIC DNA]</scope>
    <source>
        <strain evidence="3">ISS534</strain>
    </source>
</reference>
<dbReference type="Proteomes" id="UP001558632">
    <property type="component" value="Unassembled WGS sequence"/>
</dbReference>
<evidence type="ECO:0000313" key="3">
    <source>
        <dbReference type="EMBL" id="KAL1244334.1"/>
    </source>
</evidence>
<dbReference type="EMBL" id="JBEUSY010000136">
    <property type="protein sequence ID" value="KAL1244334.1"/>
    <property type="molecule type" value="Genomic_DNA"/>
</dbReference>
<comment type="caution">
    <text evidence="3">The sequence shown here is derived from an EMBL/GenBank/DDBJ whole genome shotgun (WGS) entry which is preliminary data.</text>
</comment>
<sequence>MIIYRDLFSGDELCSDTFPMKVVNDVVFEFTGKHVVRKLGEVTLEGANPSAEEFDEADGNAHVPRY</sequence>
<dbReference type="InterPro" id="IPR034737">
    <property type="entry name" value="TCTP"/>
</dbReference>
<dbReference type="PRINTS" id="PR01653">
    <property type="entry name" value="TCTPROTEIN"/>
</dbReference>
<accession>A0ABR3KY05</accession>
<organism evidence="3 4">
    <name type="scientific">Trichinella spiralis</name>
    <name type="common">Trichina worm</name>
    <dbReference type="NCBI Taxonomy" id="6334"/>
    <lineage>
        <taxon>Eukaryota</taxon>
        <taxon>Metazoa</taxon>
        <taxon>Ecdysozoa</taxon>
        <taxon>Nematoda</taxon>
        <taxon>Enoplea</taxon>
        <taxon>Dorylaimia</taxon>
        <taxon>Trichinellida</taxon>
        <taxon>Trichinellidae</taxon>
        <taxon>Trichinella</taxon>
    </lineage>
</organism>
<dbReference type="Pfam" id="PF00838">
    <property type="entry name" value="TCTP"/>
    <property type="match status" value="1"/>
</dbReference>
<dbReference type="Gene3D" id="2.170.150.10">
    <property type="entry name" value="Metal Binding Protein, Guanine Nucleotide Exchange Factor, Chain A"/>
    <property type="match status" value="1"/>
</dbReference>
<dbReference type="InterPro" id="IPR011323">
    <property type="entry name" value="Mss4/transl-control_tumour"/>
</dbReference>
<keyword evidence="4" id="KW-1185">Reference proteome</keyword>
<evidence type="ECO:0000259" key="2">
    <source>
        <dbReference type="PROSITE" id="PS51797"/>
    </source>
</evidence>
<gene>
    <name evidence="3" type="ORF">TSPI_05095</name>
</gene>
<dbReference type="InterPro" id="IPR011057">
    <property type="entry name" value="Mss4-like_sf"/>
</dbReference>
<evidence type="ECO:0000313" key="4">
    <source>
        <dbReference type="Proteomes" id="UP001558632"/>
    </source>
</evidence>
<dbReference type="SUPFAM" id="SSF51316">
    <property type="entry name" value="Mss4-like"/>
    <property type="match status" value="1"/>
</dbReference>
<dbReference type="InterPro" id="IPR018105">
    <property type="entry name" value="Translational_control_tumour_p"/>
</dbReference>
<evidence type="ECO:0000256" key="1">
    <source>
        <dbReference type="PROSITE-ProRule" id="PRU01133"/>
    </source>
</evidence>
<proteinExistence type="inferred from homology"/>
<protein>
    <submittedName>
        <fullName evidence="3">Translationally-controlled tumor protein</fullName>
    </submittedName>
</protein>
<name>A0ABR3KY05_TRISP</name>
<comment type="similarity">
    <text evidence="1">Belongs to the TCTP family.</text>
</comment>
<dbReference type="PROSITE" id="PS51797">
    <property type="entry name" value="TCTP_3"/>
    <property type="match status" value="1"/>
</dbReference>
<feature type="domain" description="TCTP" evidence="2">
    <location>
        <begin position="1"/>
        <end position="66"/>
    </location>
</feature>